<evidence type="ECO:0000313" key="2">
    <source>
        <dbReference type="EMBL" id="MFD2544064.1"/>
    </source>
</evidence>
<keyword evidence="3" id="KW-1185">Reference proteome</keyword>
<protein>
    <submittedName>
        <fullName evidence="2">Uncharacterized protein</fullName>
    </submittedName>
</protein>
<evidence type="ECO:0000256" key="1">
    <source>
        <dbReference type="SAM" id="Phobius"/>
    </source>
</evidence>
<keyword evidence="1" id="KW-1133">Transmembrane helix</keyword>
<reference evidence="3" key="1">
    <citation type="journal article" date="2019" name="Int. J. Syst. Evol. Microbiol.">
        <title>The Global Catalogue of Microorganisms (GCM) 10K type strain sequencing project: providing services to taxonomists for standard genome sequencing and annotation.</title>
        <authorList>
            <consortium name="The Broad Institute Genomics Platform"/>
            <consortium name="The Broad Institute Genome Sequencing Center for Infectious Disease"/>
            <person name="Wu L."/>
            <person name="Ma J."/>
        </authorList>
    </citation>
    <scope>NUCLEOTIDE SEQUENCE [LARGE SCALE GENOMIC DNA]</scope>
    <source>
        <strain evidence="3">KCTC 52204</strain>
    </source>
</reference>
<dbReference type="EMBL" id="JBHULG010000001">
    <property type="protein sequence ID" value="MFD2544064.1"/>
    <property type="molecule type" value="Genomic_DNA"/>
</dbReference>
<keyword evidence="1" id="KW-0472">Membrane</keyword>
<evidence type="ECO:0000313" key="3">
    <source>
        <dbReference type="Proteomes" id="UP001597394"/>
    </source>
</evidence>
<dbReference type="Proteomes" id="UP001597394">
    <property type="component" value="Unassembled WGS sequence"/>
</dbReference>
<gene>
    <name evidence="2" type="ORF">ACFSO8_01190</name>
</gene>
<feature type="transmembrane region" description="Helical" evidence="1">
    <location>
        <begin position="76"/>
        <end position="97"/>
    </location>
</feature>
<comment type="caution">
    <text evidence="2">The sequence shown here is derived from an EMBL/GenBank/DDBJ whole genome shotgun (WGS) entry which is preliminary data.</text>
</comment>
<sequence length="126" mass="14907">MKRALTYLFPVIFLLFLLKNIFAVDFSSDMKVFVGQSLSKIHNPSLKIFEKEKSQKHNIEGFKQDFTDDDIQFSDYSFISFIASVVVLFNLALHFLYREKSLSPFTLFLLNRNVNRRYILLENLRL</sequence>
<name>A0ABW5K567_9FLAO</name>
<dbReference type="RefSeq" id="WP_255926716.1">
    <property type="nucleotide sequence ID" value="NZ_JANFQP010000001.1"/>
</dbReference>
<proteinExistence type="predicted"/>
<organism evidence="2 3">
    <name type="scientific">Kaistella montana</name>
    <dbReference type="NCBI Taxonomy" id="1849733"/>
    <lineage>
        <taxon>Bacteria</taxon>
        <taxon>Pseudomonadati</taxon>
        <taxon>Bacteroidota</taxon>
        <taxon>Flavobacteriia</taxon>
        <taxon>Flavobacteriales</taxon>
        <taxon>Weeksellaceae</taxon>
        <taxon>Chryseobacterium group</taxon>
        <taxon>Kaistella</taxon>
    </lineage>
</organism>
<accession>A0ABW5K567</accession>
<keyword evidence="1" id="KW-0812">Transmembrane</keyword>